<comment type="caution">
    <text evidence="1">The sequence shown here is derived from an EMBL/GenBank/DDBJ whole genome shotgun (WGS) entry which is preliminary data.</text>
</comment>
<reference evidence="1" key="1">
    <citation type="submission" date="2021-05" db="EMBL/GenBank/DDBJ databases">
        <authorList>
            <person name="Pan Q."/>
            <person name="Jouanno E."/>
            <person name="Zahm M."/>
            <person name="Klopp C."/>
            <person name="Cabau C."/>
            <person name="Louis A."/>
            <person name="Berthelot C."/>
            <person name="Parey E."/>
            <person name="Roest Crollius H."/>
            <person name="Montfort J."/>
            <person name="Robinson-Rechavi M."/>
            <person name="Bouchez O."/>
            <person name="Lampietro C."/>
            <person name="Lopez Roques C."/>
            <person name="Donnadieu C."/>
            <person name="Postlethwait J."/>
            <person name="Bobe J."/>
            <person name="Dillon D."/>
            <person name="Chandos A."/>
            <person name="von Hippel F."/>
            <person name="Guiguen Y."/>
        </authorList>
    </citation>
    <scope>NUCLEOTIDE SEQUENCE</scope>
    <source>
        <strain evidence="1">YG-Jan2019</strain>
    </source>
</reference>
<keyword evidence="2" id="KW-1185">Reference proteome</keyword>
<evidence type="ECO:0000313" key="1">
    <source>
        <dbReference type="EMBL" id="KAJ7989566.1"/>
    </source>
</evidence>
<organism evidence="1 2">
    <name type="scientific">Dallia pectoralis</name>
    <name type="common">Alaska blackfish</name>
    <dbReference type="NCBI Taxonomy" id="75939"/>
    <lineage>
        <taxon>Eukaryota</taxon>
        <taxon>Metazoa</taxon>
        <taxon>Chordata</taxon>
        <taxon>Craniata</taxon>
        <taxon>Vertebrata</taxon>
        <taxon>Euteleostomi</taxon>
        <taxon>Actinopterygii</taxon>
        <taxon>Neopterygii</taxon>
        <taxon>Teleostei</taxon>
        <taxon>Protacanthopterygii</taxon>
        <taxon>Esociformes</taxon>
        <taxon>Umbridae</taxon>
        <taxon>Dallia</taxon>
    </lineage>
</organism>
<evidence type="ECO:0000313" key="2">
    <source>
        <dbReference type="Proteomes" id="UP001157502"/>
    </source>
</evidence>
<name>A0ACC2FE00_DALPE</name>
<gene>
    <name evidence="1" type="ORF">DPEC_G00305870</name>
</gene>
<protein>
    <submittedName>
        <fullName evidence="1">Uncharacterized protein</fullName>
    </submittedName>
</protein>
<proteinExistence type="predicted"/>
<sequence>MWSDRRTARNLFGLRGSGPFTTCVWVNERLLSASLSVMHCHSRPGAALIKMPPVLRPGRSGPETGPADQGRTGVLLPQWHGKWAESSRLSDPRAMPYLSRARGERGREESEDKGRWGRRRA</sequence>
<dbReference type="EMBL" id="CM055756">
    <property type="protein sequence ID" value="KAJ7989566.1"/>
    <property type="molecule type" value="Genomic_DNA"/>
</dbReference>
<accession>A0ACC2FE00</accession>
<dbReference type="Proteomes" id="UP001157502">
    <property type="component" value="Chromosome 29"/>
</dbReference>